<evidence type="ECO:0000313" key="3">
    <source>
        <dbReference type="Proteomes" id="UP000034680"/>
    </source>
</evidence>
<reference evidence="2 3" key="2">
    <citation type="submission" date="2015-05" db="EMBL/GenBank/DDBJ databases">
        <authorList>
            <person name="Morales-Cruz A."/>
            <person name="Amrine K.C."/>
            <person name="Cantu D."/>
        </authorList>
    </citation>
    <scope>NUCLEOTIDE SEQUENCE [LARGE SCALE GENOMIC DNA]</scope>
    <source>
        <strain evidence="2">DA912</strain>
    </source>
</reference>
<organism evidence="2 3">
    <name type="scientific">Diaporthe ampelina</name>
    <dbReference type="NCBI Taxonomy" id="1214573"/>
    <lineage>
        <taxon>Eukaryota</taxon>
        <taxon>Fungi</taxon>
        <taxon>Dikarya</taxon>
        <taxon>Ascomycota</taxon>
        <taxon>Pezizomycotina</taxon>
        <taxon>Sordariomycetes</taxon>
        <taxon>Sordariomycetidae</taxon>
        <taxon>Diaporthales</taxon>
        <taxon>Diaporthaceae</taxon>
        <taxon>Diaporthe</taxon>
    </lineage>
</organism>
<dbReference type="Proteomes" id="UP000034680">
    <property type="component" value="Unassembled WGS sequence"/>
</dbReference>
<keyword evidence="1" id="KW-0732">Signal</keyword>
<feature type="signal peptide" evidence="1">
    <location>
        <begin position="1"/>
        <end position="19"/>
    </location>
</feature>
<dbReference type="AlphaFoldDB" id="A0A0G2FWF1"/>
<comment type="caution">
    <text evidence="2">The sequence shown here is derived from an EMBL/GenBank/DDBJ whole genome shotgun (WGS) entry which is preliminary data.</text>
</comment>
<reference evidence="2 3" key="1">
    <citation type="submission" date="2015-05" db="EMBL/GenBank/DDBJ databases">
        <title>Distinctive expansion of gene families associated with plant cell wall degradation and secondary metabolism in the genomes of grapevine trunk pathogens.</title>
        <authorList>
            <person name="Lawrence D.P."/>
            <person name="Travadon R."/>
            <person name="Rolshausen P.E."/>
            <person name="Baumgartner K."/>
        </authorList>
    </citation>
    <scope>NUCLEOTIDE SEQUENCE [LARGE SCALE GENOMIC DNA]</scope>
    <source>
        <strain evidence="2">DA912</strain>
    </source>
</reference>
<dbReference type="EMBL" id="LCUC01000057">
    <property type="protein sequence ID" value="KKY38522.1"/>
    <property type="molecule type" value="Genomic_DNA"/>
</dbReference>
<name>A0A0G2FWF1_9PEZI</name>
<evidence type="ECO:0000313" key="2">
    <source>
        <dbReference type="EMBL" id="KKY38522.1"/>
    </source>
</evidence>
<sequence length="131" mass="13266">MQFTNIILVLASAASLAMAAPQGVISRQSPTERVTSILRDARNSAMEQIETGGGRGRTLSEANCSAACSQCQTGAVTAAVGEIALCGSIALATEVATAGLATVLEVSGFIGCETTIIGELNKSEAECQSLT</sequence>
<gene>
    <name evidence="2" type="ORF">UCDDA912_g01514</name>
</gene>
<dbReference type="OrthoDB" id="5212124at2759"/>
<protein>
    <submittedName>
        <fullName evidence="2">Uncharacterized protein</fullName>
    </submittedName>
</protein>
<proteinExistence type="predicted"/>
<feature type="chain" id="PRO_5002544563" evidence="1">
    <location>
        <begin position="20"/>
        <end position="131"/>
    </location>
</feature>
<evidence type="ECO:0000256" key="1">
    <source>
        <dbReference type="SAM" id="SignalP"/>
    </source>
</evidence>
<accession>A0A0G2FWF1</accession>
<keyword evidence="3" id="KW-1185">Reference proteome</keyword>